<organism evidence="7 8">
    <name type="scientific">Mycena indigotica</name>
    <dbReference type="NCBI Taxonomy" id="2126181"/>
    <lineage>
        <taxon>Eukaryota</taxon>
        <taxon>Fungi</taxon>
        <taxon>Dikarya</taxon>
        <taxon>Basidiomycota</taxon>
        <taxon>Agaricomycotina</taxon>
        <taxon>Agaricomycetes</taxon>
        <taxon>Agaricomycetidae</taxon>
        <taxon>Agaricales</taxon>
        <taxon>Marasmiineae</taxon>
        <taxon>Mycenaceae</taxon>
        <taxon>Mycena</taxon>
    </lineage>
</organism>
<keyword evidence="8" id="KW-1185">Reference proteome</keyword>
<dbReference type="EMBL" id="JACAZF010000009">
    <property type="protein sequence ID" value="KAF7294835.1"/>
    <property type="molecule type" value="Genomic_DNA"/>
</dbReference>
<evidence type="ECO:0000256" key="5">
    <source>
        <dbReference type="ARBA" id="ARBA00023136"/>
    </source>
</evidence>
<evidence type="ECO:0008006" key="9">
    <source>
        <dbReference type="Google" id="ProtNLM"/>
    </source>
</evidence>
<evidence type="ECO:0000256" key="2">
    <source>
        <dbReference type="ARBA" id="ARBA00009824"/>
    </source>
</evidence>
<evidence type="ECO:0000256" key="6">
    <source>
        <dbReference type="SAM" id="Phobius"/>
    </source>
</evidence>
<keyword evidence="4 6" id="KW-1133">Transmembrane helix</keyword>
<keyword evidence="3 6" id="KW-0812">Transmembrane</keyword>
<sequence>MDLDLSRLTPPQGLSEHERETIFTHLFRRLASFRNTLFLYSSQDQTLSPEARHAHETSIQQWAQGLIEVAFVICGEPGGGHCPELDPLTDTATAHLRLPPPEIMNRFLNALAFLNIANTKEFSALTRSFLSTFGSLDERLIVAALKNPQRAIEETKKIVEATREKHSQQGKLLRMAGVGLAAVAGGVLVGVTGGLAAPLVGASVGTVLGILGVGGTAAGLLATALASSTVICGALFGVYGGHTTSSMVRRHTREVKDLDIVPVHPPKEHEALAVRLCVSGWLTSKEDVIAPWTIFDADGDDTFALQWEVELLESLSNALTTLVKTNAIRYLRVEVLKRTVFATLMASLAPVALLKFGEIMDNDWMNSQALAIKVGAVLGSLLEKRVFGHRPISLTGYSLGALVIMEALKYLASLPPSETLHLVQDVYLFGTPAPSDDIAAWTSMRRLVSGRLVNGYSQDDYVLAVLCRLSSVSWGVAGMQSVDVLGVENVLCEVDGHTRWRTMIGKSLLSFLGGLGLSLPLHALLTLNGNVFGISGFLHRSFRGNLEAIASTAGLLLGGVVVGLVEGPSLDRIDMGSLSLVISGLLVGVGTKMANGCTSGHMLAGLSRFSPRSAVATTIFFCTGAITSHIVHAKHQRGSRSSLDWTLDATGSTLLALQTIPLLTSAALYFSISRQDNSIHAKFRLLASLATGFEFALALRLSSLTEAQKVIDFLLLPGHEAFDPSLAFLAFGALPSCIILYRYARGSEIPRLGGAWSIPKNSQVDTKLVVGSAIFGVGWGLSGFCPGPGIVNLGRAVGSGMDVLPFAVWLGAVVMGGVVV</sequence>
<evidence type="ECO:0000256" key="4">
    <source>
        <dbReference type="ARBA" id="ARBA00022989"/>
    </source>
</evidence>
<feature type="transmembrane region" description="Helical" evidence="6">
    <location>
        <begin position="548"/>
        <end position="565"/>
    </location>
</feature>
<evidence type="ECO:0000256" key="1">
    <source>
        <dbReference type="ARBA" id="ARBA00004141"/>
    </source>
</evidence>
<dbReference type="Pfam" id="PF05277">
    <property type="entry name" value="DUF726"/>
    <property type="match status" value="1"/>
</dbReference>
<feature type="transmembrane region" description="Helical" evidence="6">
    <location>
        <begin position="652"/>
        <end position="671"/>
    </location>
</feature>
<dbReference type="RefSeq" id="XP_037216198.1">
    <property type="nucleotide sequence ID" value="XM_037366804.1"/>
</dbReference>
<dbReference type="Proteomes" id="UP000636479">
    <property type="component" value="Unassembled WGS sequence"/>
</dbReference>
<dbReference type="AlphaFoldDB" id="A0A8H6SBJ4"/>
<comment type="caution">
    <text evidence="7">The sequence shown here is derived from an EMBL/GenBank/DDBJ whole genome shotgun (WGS) entry which is preliminary data.</text>
</comment>
<dbReference type="InterPro" id="IPR046513">
    <property type="entry name" value="DUF6691"/>
</dbReference>
<dbReference type="PANTHER" id="PTHR17920:SF22">
    <property type="entry name" value="DUF726 DOMAIN PROTEIN (AFU_ORTHOLOGUE AFUA_2G12860)"/>
    <property type="match status" value="1"/>
</dbReference>
<feature type="transmembrane region" description="Helical" evidence="6">
    <location>
        <begin position="614"/>
        <end position="632"/>
    </location>
</feature>
<name>A0A8H6SBJ4_9AGAR</name>
<dbReference type="GO" id="GO:0016020">
    <property type="term" value="C:membrane"/>
    <property type="evidence" value="ECO:0007669"/>
    <property type="project" value="UniProtKB-SubCell"/>
</dbReference>
<protein>
    <recommendedName>
        <fullName evidence="9">DUF726-domain-containing protein</fullName>
    </recommendedName>
</protein>
<keyword evidence="5 6" id="KW-0472">Membrane</keyword>
<comment type="subcellular location">
    <subcellularLocation>
        <location evidence="1">Membrane</location>
        <topology evidence="1">Multi-pass membrane protein</topology>
    </subcellularLocation>
</comment>
<reference evidence="7" key="1">
    <citation type="submission" date="2020-05" db="EMBL/GenBank/DDBJ databases">
        <title>Mycena genomes resolve the evolution of fungal bioluminescence.</title>
        <authorList>
            <person name="Tsai I.J."/>
        </authorList>
    </citation>
    <scope>NUCLEOTIDE SEQUENCE</scope>
    <source>
        <strain evidence="7">171206Taipei</strain>
    </source>
</reference>
<dbReference type="OrthoDB" id="277931at2759"/>
<dbReference type="InterPro" id="IPR029058">
    <property type="entry name" value="AB_hydrolase_fold"/>
</dbReference>
<dbReference type="GeneID" id="59349320"/>
<dbReference type="Pfam" id="PF20398">
    <property type="entry name" value="DUF6691"/>
    <property type="match status" value="1"/>
</dbReference>
<comment type="similarity">
    <text evidence="2">Belongs to the TMCO4 family.</text>
</comment>
<accession>A0A8H6SBJ4</accession>
<feature type="transmembrane region" description="Helical" evidence="6">
    <location>
        <begin position="768"/>
        <end position="791"/>
    </location>
</feature>
<feature type="transmembrane region" description="Helical" evidence="6">
    <location>
        <begin position="721"/>
        <end position="741"/>
    </location>
</feature>
<proteinExistence type="inferred from homology"/>
<evidence type="ECO:0000256" key="3">
    <source>
        <dbReference type="ARBA" id="ARBA00022692"/>
    </source>
</evidence>
<feature type="transmembrane region" description="Helical" evidence="6">
    <location>
        <begin position="508"/>
        <end position="527"/>
    </location>
</feature>
<dbReference type="SUPFAM" id="SSF53474">
    <property type="entry name" value="alpha/beta-Hydrolases"/>
    <property type="match status" value="1"/>
</dbReference>
<feature type="transmembrane region" description="Helical" evidence="6">
    <location>
        <begin position="803"/>
        <end position="819"/>
    </location>
</feature>
<evidence type="ECO:0000313" key="7">
    <source>
        <dbReference type="EMBL" id="KAF7294835.1"/>
    </source>
</evidence>
<feature type="transmembrane region" description="Helical" evidence="6">
    <location>
        <begin position="172"/>
        <end position="197"/>
    </location>
</feature>
<dbReference type="PANTHER" id="PTHR17920">
    <property type="entry name" value="TRANSMEMBRANE AND COILED-COIL DOMAIN-CONTAINING PROTEIN 4 TMCO4"/>
    <property type="match status" value="1"/>
</dbReference>
<evidence type="ECO:0000313" key="8">
    <source>
        <dbReference type="Proteomes" id="UP000636479"/>
    </source>
</evidence>
<feature type="transmembrane region" description="Helical" evidence="6">
    <location>
        <begin position="217"/>
        <end position="240"/>
    </location>
</feature>
<gene>
    <name evidence="7" type="ORF">MIND_01021400</name>
</gene>
<dbReference type="InterPro" id="IPR007941">
    <property type="entry name" value="DUF726"/>
</dbReference>
<feature type="transmembrane region" description="Helical" evidence="6">
    <location>
        <begin position="683"/>
        <end position="701"/>
    </location>
</feature>